<feature type="transmembrane region" description="Helical" evidence="1">
    <location>
        <begin position="34"/>
        <end position="52"/>
    </location>
</feature>
<proteinExistence type="predicted"/>
<evidence type="ECO:0008006" key="4">
    <source>
        <dbReference type="Google" id="ProtNLM"/>
    </source>
</evidence>
<evidence type="ECO:0000313" key="2">
    <source>
        <dbReference type="EMBL" id="OIJ16893.1"/>
    </source>
</evidence>
<accession>A0A1S2LXJ1</accession>
<comment type="caution">
    <text evidence="2">The sequence shown here is derived from an EMBL/GenBank/DDBJ whole genome shotgun (WGS) entry which is preliminary data.</text>
</comment>
<protein>
    <recommendedName>
        <fullName evidence="4">UDP-N-acetylmuramyl pentapeptide phosphotransferase</fullName>
    </recommendedName>
</protein>
<dbReference type="RefSeq" id="WP_071308454.1">
    <property type="nucleotide sequence ID" value="NZ_MLQR01000002.1"/>
</dbReference>
<feature type="transmembrane region" description="Helical" evidence="1">
    <location>
        <begin position="207"/>
        <end position="233"/>
    </location>
</feature>
<organism evidence="2 3">
    <name type="scientific">Anaerobacillus alkalilacustris</name>
    <dbReference type="NCBI Taxonomy" id="393763"/>
    <lineage>
        <taxon>Bacteria</taxon>
        <taxon>Bacillati</taxon>
        <taxon>Bacillota</taxon>
        <taxon>Bacilli</taxon>
        <taxon>Bacillales</taxon>
        <taxon>Bacillaceae</taxon>
        <taxon>Anaerobacillus</taxon>
    </lineage>
</organism>
<feature type="transmembrane region" description="Helical" evidence="1">
    <location>
        <begin position="6"/>
        <end position="27"/>
    </location>
</feature>
<evidence type="ECO:0000313" key="3">
    <source>
        <dbReference type="Proteomes" id="UP000179524"/>
    </source>
</evidence>
<feature type="transmembrane region" description="Helical" evidence="1">
    <location>
        <begin position="165"/>
        <end position="187"/>
    </location>
</feature>
<evidence type="ECO:0000256" key="1">
    <source>
        <dbReference type="SAM" id="Phobius"/>
    </source>
</evidence>
<feature type="transmembrane region" description="Helical" evidence="1">
    <location>
        <begin position="58"/>
        <end position="77"/>
    </location>
</feature>
<keyword evidence="1" id="KW-1133">Transmembrane helix</keyword>
<dbReference type="Proteomes" id="UP000179524">
    <property type="component" value="Unassembled WGS sequence"/>
</dbReference>
<dbReference type="EMBL" id="MLQR01000002">
    <property type="protein sequence ID" value="OIJ16893.1"/>
    <property type="molecule type" value="Genomic_DNA"/>
</dbReference>
<dbReference type="AlphaFoldDB" id="A0A1S2LXJ1"/>
<feature type="transmembrane region" description="Helical" evidence="1">
    <location>
        <begin position="98"/>
        <end position="118"/>
    </location>
</feature>
<sequence length="258" mass="29041">MVIAIILNFIILFVTARLFVKLGWTVVNYKGDKVPYNIGLCVFISLFLLLALKQSISLIALIYLATLWLTGFIDDRFGTKYPKGLKGHISLFISKGKMSTGLLKLVGTIIISFIFATFIGDRAILEKIIIFLILIMTPHVMNLFDTRPLRVWKVIFIHSFIFLPTLIRLSVSTQVSVLLILSSFLYYEGNKRGMLGDNGATLLGGGIGLGLIYHLSFFLQCILVLAYFSIILITERISLTEWIESNPILSRIDRWGVS</sequence>
<reference evidence="2 3" key="1">
    <citation type="submission" date="2016-10" db="EMBL/GenBank/DDBJ databases">
        <title>Draft genome sequences of four alkaliphilic bacteria belonging to the Anaerobacillus genus.</title>
        <authorList>
            <person name="Bassil N.M."/>
            <person name="Lloyd J.R."/>
        </authorList>
    </citation>
    <scope>NUCLEOTIDE SEQUENCE [LARGE SCALE GENOMIC DNA]</scope>
    <source>
        <strain evidence="2 3">DSM 18345</strain>
    </source>
</reference>
<gene>
    <name evidence="2" type="ORF">BKP37_04320</name>
</gene>
<feature type="transmembrane region" description="Helical" evidence="1">
    <location>
        <begin position="124"/>
        <end position="144"/>
    </location>
</feature>
<dbReference type="OrthoDB" id="2679245at2"/>
<keyword evidence="3" id="KW-1185">Reference proteome</keyword>
<keyword evidence="1" id="KW-0472">Membrane</keyword>
<name>A0A1S2LXJ1_9BACI</name>
<keyword evidence="1" id="KW-0812">Transmembrane</keyword>